<sequence>MSRFLLVAPPLTGHINPLVAVAAELTARGHEVEWCGYADRIRDAAGPAAVVHECVLPEAGELVRPPTLTGPAAFRFLWEGFFIPLAEAMAPGVASAVRAFRPDAVVTDQHAVAGALVCERLGVPYFTSATTSAELIDPLADLPKVAAWLTGRLDALRAAIGDPAATHDPRFSPYGVLAFTSRELVGDEATLPWERVHLVGPAIADRPGDPDFPWEALDPSRDLVFVSLGTANSDAGARFLHEAAGALHLLADRVQGVVADPGGQLTDPPPGILVRPYVPQLELLGRARAVVSHGGHNTVCETLWHGLPLVIAPIRDDQPIVARQVAQAGAGIRVRFGRVDAPKLAEALRTVLDDTGGHRTAAAAIGRSLRAAGGRHAAADHLEQLVTAHPAAAAGR</sequence>
<dbReference type="RefSeq" id="WP_211121857.1">
    <property type="nucleotide sequence ID" value="NZ_BAAALR010000090.1"/>
</dbReference>
<accession>A0ABN2J8X9</accession>
<dbReference type="PANTHER" id="PTHR48050">
    <property type="entry name" value="STEROL 3-BETA-GLUCOSYLTRANSFERASE"/>
    <property type="match status" value="1"/>
</dbReference>
<keyword evidence="3" id="KW-1185">Reference proteome</keyword>
<protein>
    <submittedName>
        <fullName evidence="2">Glycosyltransferase</fullName>
    </submittedName>
</protein>
<dbReference type="CDD" id="cd03784">
    <property type="entry name" value="GT1_Gtf-like"/>
    <property type="match status" value="1"/>
</dbReference>
<gene>
    <name evidence="2" type="ORF">GCM10009680_72370</name>
</gene>
<evidence type="ECO:0000313" key="2">
    <source>
        <dbReference type="EMBL" id="GAA1720310.1"/>
    </source>
</evidence>
<dbReference type="InterPro" id="IPR002213">
    <property type="entry name" value="UDP_glucos_trans"/>
</dbReference>
<dbReference type="EMBL" id="BAAALR010000090">
    <property type="protein sequence ID" value="GAA1720310.1"/>
    <property type="molecule type" value="Genomic_DNA"/>
</dbReference>
<dbReference type="PANTHER" id="PTHR48050:SF13">
    <property type="entry name" value="STEROL 3-BETA-GLUCOSYLTRANSFERASE UGT80A2"/>
    <property type="match status" value="1"/>
</dbReference>
<organism evidence="2 3">
    <name type="scientific">Streptomyces yatensis</name>
    <dbReference type="NCBI Taxonomy" id="155177"/>
    <lineage>
        <taxon>Bacteria</taxon>
        <taxon>Bacillati</taxon>
        <taxon>Actinomycetota</taxon>
        <taxon>Actinomycetes</taxon>
        <taxon>Kitasatosporales</taxon>
        <taxon>Streptomycetaceae</taxon>
        <taxon>Streptomyces</taxon>
        <taxon>Streptomyces violaceusniger group</taxon>
    </lineage>
</organism>
<dbReference type="Proteomes" id="UP001499947">
    <property type="component" value="Unassembled WGS sequence"/>
</dbReference>
<evidence type="ECO:0000256" key="1">
    <source>
        <dbReference type="ARBA" id="ARBA00022679"/>
    </source>
</evidence>
<dbReference type="Gene3D" id="3.40.50.2000">
    <property type="entry name" value="Glycogen Phosphorylase B"/>
    <property type="match status" value="2"/>
</dbReference>
<comment type="caution">
    <text evidence="2">The sequence shown here is derived from an EMBL/GenBank/DDBJ whole genome shotgun (WGS) entry which is preliminary data.</text>
</comment>
<keyword evidence="1" id="KW-0808">Transferase</keyword>
<dbReference type="SUPFAM" id="SSF53756">
    <property type="entry name" value="UDP-Glycosyltransferase/glycogen phosphorylase"/>
    <property type="match status" value="1"/>
</dbReference>
<evidence type="ECO:0000313" key="3">
    <source>
        <dbReference type="Proteomes" id="UP001499947"/>
    </source>
</evidence>
<dbReference type="Pfam" id="PF00201">
    <property type="entry name" value="UDPGT"/>
    <property type="match status" value="1"/>
</dbReference>
<reference evidence="3" key="1">
    <citation type="journal article" date="2019" name="Int. J. Syst. Evol. Microbiol.">
        <title>The Global Catalogue of Microorganisms (GCM) 10K type strain sequencing project: providing services to taxonomists for standard genome sequencing and annotation.</title>
        <authorList>
            <consortium name="The Broad Institute Genomics Platform"/>
            <consortium name="The Broad Institute Genome Sequencing Center for Infectious Disease"/>
            <person name="Wu L."/>
            <person name="Ma J."/>
        </authorList>
    </citation>
    <scope>NUCLEOTIDE SEQUENCE [LARGE SCALE GENOMIC DNA]</scope>
    <source>
        <strain evidence="3">JCM 13244</strain>
    </source>
</reference>
<name>A0ABN2J8X9_9ACTN</name>
<dbReference type="InterPro" id="IPR050426">
    <property type="entry name" value="Glycosyltransferase_28"/>
</dbReference>
<proteinExistence type="predicted"/>